<gene>
    <name evidence="7" type="ORF">GCM10022246_21280</name>
</gene>
<dbReference type="SMART" id="SM00530">
    <property type="entry name" value="HTH_XRE"/>
    <property type="match status" value="1"/>
</dbReference>
<keyword evidence="2 5" id="KW-0812">Transmembrane</keyword>
<feature type="domain" description="HTH cro/C1-type" evidence="6">
    <location>
        <begin position="7"/>
        <end position="61"/>
    </location>
</feature>
<sequence>MELSQKIKELRNVNGFSQEELARKARLSLRTIQRIELGETEPRGDTLIRVAGVFNLKPEDLVSIPLSKDKYFLPVLNLSALSYIFFPLLGFVVPLILWVLKRDDSFDAASKKLLNFQITWCIALVIIYALLISQKMFHFGRLGGPESMIISILGLYAINFLLIIINTFLSVNNKKLFYQPAIPFLR</sequence>
<name>A0ABP7PMS2_9SPHI</name>
<dbReference type="SUPFAM" id="SSF47413">
    <property type="entry name" value="lambda repressor-like DNA-binding domains"/>
    <property type="match status" value="1"/>
</dbReference>
<evidence type="ECO:0000256" key="3">
    <source>
        <dbReference type="ARBA" id="ARBA00022989"/>
    </source>
</evidence>
<evidence type="ECO:0000256" key="4">
    <source>
        <dbReference type="ARBA" id="ARBA00023136"/>
    </source>
</evidence>
<dbReference type="Gene3D" id="1.10.260.40">
    <property type="entry name" value="lambda repressor-like DNA-binding domains"/>
    <property type="match status" value="1"/>
</dbReference>
<accession>A0ABP7PMS2</accession>
<comment type="caution">
    <text evidence="7">The sequence shown here is derived from an EMBL/GenBank/DDBJ whole genome shotgun (WGS) entry which is preliminary data.</text>
</comment>
<reference evidence="8" key="1">
    <citation type="journal article" date="2019" name="Int. J. Syst. Evol. Microbiol.">
        <title>The Global Catalogue of Microorganisms (GCM) 10K type strain sequencing project: providing services to taxonomists for standard genome sequencing and annotation.</title>
        <authorList>
            <consortium name="The Broad Institute Genomics Platform"/>
            <consortium name="The Broad Institute Genome Sequencing Center for Infectious Disease"/>
            <person name="Wu L."/>
            <person name="Ma J."/>
        </authorList>
    </citation>
    <scope>NUCLEOTIDE SEQUENCE [LARGE SCALE GENOMIC DNA]</scope>
    <source>
        <strain evidence="8">JCM 17338</strain>
    </source>
</reference>
<dbReference type="EMBL" id="BAABAK010000010">
    <property type="protein sequence ID" value="GAA3968271.1"/>
    <property type="molecule type" value="Genomic_DNA"/>
</dbReference>
<evidence type="ECO:0000256" key="5">
    <source>
        <dbReference type="SAM" id="Phobius"/>
    </source>
</evidence>
<dbReference type="InterPro" id="IPR019109">
    <property type="entry name" value="MamF_MmsF"/>
</dbReference>
<keyword evidence="8" id="KW-1185">Reference proteome</keyword>
<dbReference type="Proteomes" id="UP001501081">
    <property type="component" value="Unassembled WGS sequence"/>
</dbReference>
<dbReference type="PROSITE" id="PS50943">
    <property type="entry name" value="HTH_CROC1"/>
    <property type="match status" value="1"/>
</dbReference>
<evidence type="ECO:0000256" key="2">
    <source>
        <dbReference type="ARBA" id="ARBA00022692"/>
    </source>
</evidence>
<dbReference type="RefSeq" id="WP_344766878.1">
    <property type="nucleotide sequence ID" value="NZ_BAABAK010000010.1"/>
</dbReference>
<evidence type="ECO:0000313" key="7">
    <source>
        <dbReference type="EMBL" id="GAA3968271.1"/>
    </source>
</evidence>
<evidence type="ECO:0000259" key="6">
    <source>
        <dbReference type="PROSITE" id="PS50943"/>
    </source>
</evidence>
<dbReference type="Pfam" id="PF09685">
    <property type="entry name" value="MamF_MmsF"/>
    <property type="match status" value="1"/>
</dbReference>
<proteinExistence type="predicted"/>
<dbReference type="CDD" id="cd00093">
    <property type="entry name" value="HTH_XRE"/>
    <property type="match status" value="1"/>
</dbReference>
<dbReference type="Pfam" id="PF01381">
    <property type="entry name" value="HTH_3"/>
    <property type="match status" value="1"/>
</dbReference>
<feature type="transmembrane region" description="Helical" evidence="5">
    <location>
        <begin position="148"/>
        <end position="169"/>
    </location>
</feature>
<dbReference type="InterPro" id="IPR010982">
    <property type="entry name" value="Lambda_DNA-bd_dom_sf"/>
</dbReference>
<evidence type="ECO:0000256" key="1">
    <source>
        <dbReference type="ARBA" id="ARBA00004141"/>
    </source>
</evidence>
<keyword evidence="3 5" id="KW-1133">Transmembrane helix</keyword>
<keyword evidence="4 5" id="KW-0472">Membrane</keyword>
<comment type="subcellular location">
    <subcellularLocation>
        <location evidence="1">Membrane</location>
        <topology evidence="1">Multi-pass membrane protein</topology>
    </subcellularLocation>
</comment>
<organism evidence="7 8">
    <name type="scientific">Pedobacter ginsengiterrae</name>
    <dbReference type="NCBI Taxonomy" id="871696"/>
    <lineage>
        <taxon>Bacteria</taxon>
        <taxon>Pseudomonadati</taxon>
        <taxon>Bacteroidota</taxon>
        <taxon>Sphingobacteriia</taxon>
        <taxon>Sphingobacteriales</taxon>
        <taxon>Sphingobacteriaceae</taxon>
        <taxon>Pedobacter</taxon>
    </lineage>
</organism>
<feature type="transmembrane region" description="Helical" evidence="5">
    <location>
        <begin position="80"/>
        <end position="100"/>
    </location>
</feature>
<protein>
    <recommendedName>
        <fullName evidence="6">HTH cro/C1-type domain-containing protein</fullName>
    </recommendedName>
</protein>
<dbReference type="InterPro" id="IPR001387">
    <property type="entry name" value="Cro/C1-type_HTH"/>
</dbReference>
<evidence type="ECO:0000313" key="8">
    <source>
        <dbReference type="Proteomes" id="UP001501081"/>
    </source>
</evidence>
<feature type="transmembrane region" description="Helical" evidence="5">
    <location>
        <begin position="112"/>
        <end position="133"/>
    </location>
</feature>